<protein>
    <submittedName>
        <fullName evidence="2">Uncharacterized protein</fullName>
    </submittedName>
</protein>
<feature type="compositionally biased region" description="Polar residues" evidence="1">
    <location>
        <begin position="7"/>
        <end position="29"/>
    </location>
</feature>
<sequence>MIAPGPSRNSSKTASISTPKESVSSNDMVNNHYLEEAKEKSQLKKDKASHSKPSVIPSARLQNTTNGNKPKPRSSNQSTRNWPPSISSCVTNKDVHIAEQPRNQTSFFNSKHLACPTCKKCIYIANHDACILQYLYEVNSRAKAQSLKTTKRYKSVA</sequence>
<gene>
    <name evidence="2" type="ORF">Tco_0910538</name>
</gene>
<keyword evidence="3" id="KW-1185">Reference proteome</keyword>
<evidence type="ECO:0000313" key="2">
    <source>
        <dbReference type="EMBL" id="GJT30263.1"/>
    </source>
</evidence>
<dbReference type="EMBL" id="BQNB010014610">
    <property type="protein sequence ID" value="GJT30263.1"/>
    <property type="molecule type" value="Genomic_DNA"/>
</dbReference>
<reference evidence="2" key="2">
    <citation type="submission" date="2022-01" db="EMBL/GenBank/DDBJ databases">
        <authorList>
            <person name="Yamashiro T."/>
            <person name="Shiraishi A."/>
            <person name="Satake H."/>
            <person name="Nakayama K."/>
        </authorList>
    </citation>
    <scope>NUCLEOTIDE SEQUENCE</scope>
</reference>
<evidence type="ECO:0000256" key="1">
    <source>
        <dbReference type="SAM" id="MobiDB-lite"/>
    </source>
</evidence>
<comment type="caution">
    <text evidence="2">The sequence shown here is derived from an EMBL/GenBank/DDBJ whole genome shotgun (WGS) entry which is preliminary data.</text>
</comment>
<feature type="region of interest" description="Disordered" evidence="1">
    <location>
        <begin position="1"/>
        <end position="88"/>
    </location>
</feature>
<feature type="compositionally biased region" description="Polar residues" evidence="1">
    <location>
        <begin position="60"/>
        <end position="88"/>
    </location>
</feature>
<reference evidence="2" key="1">
    <citation type="journal article" date="2022" name="Int. J. Mol. Sci.">
        <title>Draft Genome of Tanacetum Coccineum: Genomic Comparison of Closely Related Tanacetum-Family Plants.</title>
        <authorList>
            <person name="Yamashiro T."/>
            <person name="Shiraishi A."/>
            <person name="Nakayama K."/>
            <person name="Satake H."/>
        </authorList>
    </citation>
    <scope>NUCLEOTIDE SEQUENCE</scope>
</reference>
<organism evidence="2 3">
    <name type="scientific">Tanacetum coccineum</name>
    <dbReference type="NCBI Taxonomy" id="301880"/>
    <lineage>
        <taxon>Eukaryota</taxon>
        <taxon>Viridiplantae</taxon>
        <taxon>Streptophyta</taxon>
        <taxon>Embryophyta</taxon>
        <taxon>Tracheophyta</taxon>
        <taxon>Spermatophyta</taxon>
        <taxon>Magnoliopsida</taxon>
        <taxon>eudicotyledons</taxon>
        <taxon>Gunneridae</taxon>
        <taxon>Pentapetalae</taxon>
        <taxon>asterids</taxon>
        <taxon>campanulids</taxon>
        <taxon>Asterales</taxon>
        <taxon>Asteraceae</taxon>
        <taxon>Asteroideae</taxon>
        <taxon>Anthemideae</taxon>
        <taxon>Anthemidinae</taxon>
        <taxon>Tanacetum</taxon>
    </lineage>
</organism>
<feature type="compositionally biased region" description="Basic and acidic residues" evidence="1">
    <location>
        <begin position="33"/>
        <end position="49"/>
    </location>
</feature>
<dbReference type="Proteomes" id="UP001151760">
    <property type="component" value="Unassembled WGS sequence"/>
</dbReference>
<name>A0ABQ5CTL8_9ASTR</name>
<evidence type="ECO:0000313" key="3">
    <source>
        <dbReference type="Proteomes" id="UP001151760"/>
    </source>
</evidence>
<accession>A0ABQ5CTL8</accession>
<proteinExistence type="predicted"/>